<dbReference type="AlphaFoldDB" id="A0A9P8A534"/>
<feature type="region of interest" description="Disordered" evidence="1">
    <location>
        <begin position="117"/>
        <end position="155"/>
    </location>
</feature>
<evidence type="ECO:0000256" key="1">
    <source>
        <dbReference type="SAM" id="MobiDB-lite"/>
    </source>
</evidence>
<gene>
    <name evidence="3" type="ORF">KVV02_007245</name>
</gene>
<evidence type="ECO:0000313" key="4">
    <source>
        <dbReference type="Proteomes" id="UP000717515"/>
    </source>
</evidence>
<dbReference type="Gene3D" id="1.10.8.10">
    <property type="entry name" value="DNA helicase RuvA subunit, C-terminal domain"/>
    <property type="match status" value="1"/>
</dbReference>
<dbReference type="SMART" id="SM00546">
    <property type="entry name" value="CUE"/>
    <property type="match status" value="1"/>
</dbReference>
<name>A0A9P8A534_MORAP</name>
<accession>A0A9P8A534</accession>
<dbReference type="Proteomes" id="UP000717515">
    <property type="component" value="Unassembled WGS sequence"/>
</dbReference>
<dbReference type="PROSITE" id="PS51140">
    <property type="entry name" value="CUE"/>
    <property type="match status" value="1"/>
</dbReference>
<protein>
    <recommendedName>
        <fullName evidence="2">CUE domain-containing protein</fullName>
    </recommendedName>
</protein>
<dbReference type="EMBL" id="JAIFTL010000121">
    <property type="protein sequence ID" value="KAG9322965.1"/>
    <property type="molecule type" value="Genomic_DNA"/>
</dbReference>
<feature type="compositionally biased region" description="Low complexity" evidence="1">
    <location>
        <begin position="136"/>
        <end position="151"/>
    </location>
</feature>
<dbReference type="InterPro" id="IPR003892">
    <property type="entry name" value="CUE"/>
</dbReference>
<evidence type="ECO:0000313" key="3">
    <source>
        <dbReference type="EMBL" id="KAG9322965.1"/>
    </source>
</evidence>
<sequence>MTDFVSITIAIVIIFMVYRWLSASGEGSQPNRQGQNRGRMTPRTQARLVNPEMVRKSDLGRTDVPLYQRSLDNGMEFFGEDPPIVETVRAMFPHIPTAAIHYDLQKTGSVEQTCDNILRDGTLPMPPAPRPPTPPATSTSSTSTSGSSSATNQSVNGNLVQRFQLQEAAERNVVPDEPSKVWADSAEKRQEVFKSRKEFMVLQARKRFLEQEALKAKENEKGDTTA</sequence>
<dbReference type="GO" id="GO:0043130">
    <property type="term" value="F:ubiquitin binding"/>
    <property type="evidence" value="ECO:0007669"/>
    <property type="project" value="InterPro"/>
</dbReference>
<feature type="compositionally biased region" description="Pro residues" evidence="1">
    <location>
        <begin position="124"/>
        <end position="135"/>
    </location>
</feature>
<organism evidence="3 4">
    <name type="scientific">Mortierella alpina</name>
    <name type="common">Oleaginous fungus</name>
    <name type="synonym">Mortierella renispora</name>
    <dbReference type="NCBI Taxonomy" id="64518"/>
    <lineage>
        <taxon>Eukaryota</taxon>
        <taxon>Fungi</taxon>
        <taxon>Fungi incertae sedis</taxon>
        <taxon>Mucoromycota</taxon>
        <taxon>Mortierellomycotina</taxon>
        <taxon>Mortierellomycetes</taxon>
        <taxon>Mortierellales</taxon>
        <taxon>Mortierellaceae</taxon>
        <taxon>Mortierella</taxon>
    </lineage>
</organism>
<dbReference type="CDD" id="cd14424">
    <property type="entry name" value="CUE_Cue1p_like"/>
    <property type="match status" value="1"/>
</dbReference>
<evidence type="ECO:0000259" key="2">
    <source>
        <dbReference type="PROSITE" id="PS51140"/>
    </source>
</evidence>
<proteinExistence type="predicted"/>
<comment type="caution">
    <text evidence="3">The sequence shown here is derived from an EMBL/GenBank/DDBJ whole genome shotgun (WGS) entry which is preliminary data.</text>
</comment>
<feature type="domain" description="CUE" evidence="2">
    <location>
        <begin position="80"/>
        <end position="122"/>
    </location>
</feature>
<dbReference type="Pfam" id="PF02845">
    <property type="entry name" value="CUE"/>
    <property type="match status" value="1"/>
</dbReference>
<reference evidence="3" key="1">
    <citation type="submission" date="2021-07" db="EMBL/GenBank/DDBJ databases">
        <title>Draft genome of Mortierella alpina, strain LL118, isolated from an aspen leaf litter sample.</title>
        <authorList>
            <person name="Yang S."/>
            <person name="Vinatzer B.A."/>
        </authorList>
    </citation>
    <scope>NUCLEOTIDE SEQUENCE</scope>
    <source>
        <strain evidence="3">LL118</strain>
    </source>
</reference>